<evidence type="ECO:0000313" key="1">
    <source>
        <dbReference type="EMBL" id="KAF9666871.1"/>
    </source>
</evidence>
<dbReference type="EMBL" id="JADGMS010000016">
    <property type="protein sequence ID" value="KAF9666871.1"/>
    <property type="molecule type" value="Genomic_DNA"/>
</dbReference>
<sequence length="64" mass="7172">MLGIEDALPRPKLPGFNIERDTTKEKQTIIRKQMLDFIVKGKGFGGSNLSCSVNELTIRIPEAR</sequence>
<comment type="caution">
    <text evidence="1">The sequence shown here is derived from an EMBL/GenBank/DDBJ whole genome shotgun (WGS) entry which is preliminary data.</text>
</comment>
<evidence type="ECO:0000313" key="2">
    <source>
        <dbReference type="Proteomes" id="UP000657918"/>
    </source>
</evidence>
<dbReference type="AlphaFoldDB" id="A0A835JCE3"/>
<organism evidence="1 2">
    <name type="scientific">Salix dunnii</name>
    <dbReference type="NCBI Taxonomy" id="1413687"/>
    <lineage>
        <taxon>Eukaryota</taxon>
        <taxon>Viridiplantae</taxon>
        <taxon>Streptophyta</taxon>
        <taxon>Embryophyta</taxon>
        <taxon>Tracheophyta</taxon>
        <taxon>Spermatophyta</taxon>
        <taxon>Magnoliopsida</taxon>
        <taxon>eudicotyledons</taxon>
        <taxon>Gunneridae</taxon>
        <taxon>Pentapetalae</taxon>
        <taxon>rosids</taxon>
        <taxon>fabids</taxon>
        <taxon>Malpighiales</taxon>
        <taxon>Salicaceae</taxon>
        <taxon>Saliceae</taxon>
        <taxon>Salix</taxon>
    </lineage>
</organism>
<reference evidence="1 2" key="1">
    <citation type="submission" date="2020-10" db="EMBL/GenBank/DDBJ databases">
        <title>Plant Genome Project.</title>
        <authorList>
            <person name="Zhang R.-G."/>
        </authorList>
    </citation>
    <scope>NUCLEOTIDE SEQUENCE [LARGE SCALE GENOMIC DNA]</scope>
    <source>
        <strain evidence="1">FAFU-HL-1</strain>
        <tissue evidence="1">Leaf</tissue>
    </source>
</reference>
<name>A0A835JCE3_9ROSI</name>
<dbReference type="Proteomes" id="UP000657918">
    <property type="component" value="Chromosome 16"/>
</dbReference>
<proteinExistence type="predicted"/>
<gene>
    <name evidence="1" type="ORF">SADUNF_Sadunf16G0273800</name>
</gene>
<accession>A0A835JCE3</accession>
<keyword evidence="2" id="KW-1185">Reference proteome</keyword>
<protein>
    <submittedName>
        <fullName evidence="1">Uncharacterized protein</fullName>
    </submittedName>
</protein>